<name>A0A151P6S4_ALLMI</name>
<evidence type="ECO:0000313" key="1">
    <source>
        <dbReference type="EMBL" id="KYO44713.1"/>
    </source>
</evidence>
<comment type="caution">
    <text evidence="1">The sequence shown here is derived from an EMBL/GenBank/DDBJ whole genome shotgun (WGS) entry which is preliminary data.</text>
</comment>
<dbReference type="EMBL" id="AKHW03000678">
    <property type="protein sequence ID" value="KYO44713.1"/>
    <property type="molecule type" value="Genomic_DNA"/>
</dbReference>
<reference evidence="1 2" key="1">
    <citation type="journal article" date="2012" name="Genome Biol.">
        <title>Sequencing three crocodilian genomes to illuminate the evolution of archosaurs and amniotes.</title>
        <authorList>
            <person name="St John J.A."/>
            <person name="Braun E.L."/>
            <person name="Isberg S.R."/>
            <person name="Miles L.G."/>
            <person name="Chong A.Y."/>
            <person name="Gongora J."/>
            <person name="Dalzell P."/>
            <person name="Moran C."/>
            <person name="Bed'hom B."/>
            <person name="Abzhanov A."/>
            <person name="Burgess S.C."/>
            <person name="Cooksey A.M."/>
            <person name="Castoe T.A."/>
            <person name="Crawford N.G."/>
            <person name="Densmore L.D."/>
            <person name="Drew J.C."/>
            <person name="Edwards S.V."/>
            <person name="Faircloth B.C."/>
            <person name="Fujita M.K."/>
            <person name="Greenwold M.J."/>
            <person name="Hoffmann F.G."/>
            <person name="Howard J.M."/>
            <person name="Iguchi T."/>
            <person name="Janes D.E."/>
            <person name="Khan S.Y."/>
            <person name="Kohno S."/>
            <person name="de Koning A.J."/>
            <person name="Lance S.L."/>
            <person name="McCarthy F.M."/>
            <person name="McCormack J.E."/>
            <person name="Merchant M.E."/>
            <person name="Peterson D.G."/>
            <person name="Pollock D.D."/>
            <person name="Pourmand N."/>
            <person name="Raney B.J."/>
            <person name="Roessler K.A."/>
            <person name="Sanford J.R."/>
            <person name="Sawyer R.H."/>
            <person name="Schmidt C.J."/>
            <person name="Triplett E.W."/>
            <person name="Tuberville T.D."/>
            <person name="Venegas-Anaya M."/>
            <person name="Howard J.T."/>
            <person name="Jarvis E.D."/>
            <person name="Guillette L.J.Jr."/>
            <person name="Glenn T.C."/>
            <person name="Green R.E."/>
            <person name="Ray D.A."/>
        </authorList>
    </citation>
    <scope>NUCLEOTIDE SEQUENCE [LARGE SCALE GENOMIC DNA]</scope>
    <source>
        <strain evidence="1">KSC_2009_1</strain>
    </source>
</reference>
<organism evidence="1 2">
    <name type="scientific">Alligator mississippiensis</name>
    <name type="common">American alligator</name>
    <dbReference type="NCBI Taxonomy" id="8496"/>
    <lineage>
        <taxon>Eukaryota</taxon>
        <taxon>Metazoa</taxon>
        <taxon>Chordata</taxon>
        <taxon>Craniata</taxon>
        <taxon>Vertebrata</taxon>
        <taxon>Euteleostomi</taxon>
        <taxon>Archelosauria</taxon>
        <taxon>Archosauria</taxon>
        <taxon>Crocodylia</taxon>
        <taxon>Alligatoridae</taxon>
        <taxon>Alligatorinae</taxon>
        <taxon>Alligator</taxon>
    </lineage>
</organism>
<gene>
    <name evidence="1" type="ORF">Y1Q_0016830</name>
</gene>
<proteinExistence type="predicted"/>
<dbReference type="Proteomes" id="UP000050525">
    <property type="component" value="Unassembled WGS sequence"/>
</dbReference>
<dbReference type="AlphaFoldDB" id="A0A151P6S4"/>
<keyword evidence="2" id="KW-1185">Reference proteome</keyword>
<protein>
    <submittedName>
        <fullName evidence="1">Uncharacterized protein</fullName>
    </submittedName>
</protein>
<sequence length="70" mass="7776">MYTGKGEALAYATANGYNFCWVAKIGNRNRKVLYKWTGIRMPILSPPPAEGPRAGKCLRELMLAVMLKMG</sequence>
<evidence type="ECO:0000313" key="2">
    <source>
        <dbReference type="Proteomes" id="UP000050525"/>
    </source>
</evidence>
<accession>A0A151P6S4</accession>